<evidence type="ECO:0000256" key="8">
    <source>
        <dbReference type="SAM" id="Phobius"/>
    </source>
</evidence>
<organism evidence="10 11">
    <name type="scientific">Sphingobium olei</name>
    <dbReference type="NCBI Taxonomy" id="420955"/>
    <lineage>
        <taxon>Bacteria</taxon>
        <taxon>Pseudomonadati</taxon>
        <taxon>Pseudomonadota</taxon>
        <taxon>Alphaproteobacteria</taxon>
        <taxon>Sphingomonadales</taxon>
        <taxon>Sphingomonadaceae</taxon>
        <taxon>Sphingobium</taxon>
    </lineage>
</organism>
<gene>
    <name evidence="10" type="ORF">ACFQ24_08985</name>
</gene>
<comment type="function">
    <text evidence="1">May be specifically involved in the processing, transport, and/or maturation of the MADH beta-subunit.</text>
</comment>
<dbReference type="Pfam" id="PF07291">
    <property type="entry name" value="MauE"/>
    <property type="match status" value="1"/>
</dbReference>
<proteinExistence type="predicted"/>
<dbReference type="EMBL" id="JBHTLS010000117">
    <property type="protein sequence ID" value="MFD1105005.1"/>
    <property type="molecule type" value="Genomic_DNA"/>
</dbReference>
<feature type="transmembrane region" description="Helical" evidence="8">
    <location>
        <begin position="46"/>
        <end position="70"/>
    </location>
</feature>
<evidence type="ECO:0000256" key="5">
    <source>
        <dbReference type="ARBA" id="ARBA00022692"/>
    </source>
</evidence>
<comment type="subcellular location">
    <subcellularLocation>
        <location evidence="2">Membrane</location>
        <topology evidence="2">Multi-pass membrane protein</topology>
    </subcellularLocation>
</comment>
<accession>A0ABW3P015</accession>
<evidence type="ECO:0000256" key="4">
    <source>
        <dbReference type="ARBA" id="ARBA00019078"/>
    </source>
</evidence>
<comment type="pathway">
    <text evidence="3">One-carbon metabolism; methylamine degradation.</text>
</comment>
<comment type="caution">
    <text evidence="10">The sequence shown here is derived from an EMBL/GenBank/DDBJ whole genome shotgun (WGS) entry which is preliminary data.</text>
</comment>
<name>A0ABW3P015_9SPHN</name>
<dbReference type="RefSeq" id="WP_380910459.1">
    <property type="nucleotide sequence ID" value="NZ_JBHTLS010000117.1"/>
</dbReference>
<feature type="transmembrane region" description="Helical" evidence="8">
    <location>
        <begin position="147"/>
        <end position="175"/>
    </location>
</feature>
<evidence type="ECO:0000256" key="1">
    <source>
        <dbReference type="ARBA" id="ARBA00003475"/>
    </source>
</evidence>
<reference evidence="11" key="1">
    <citation type="journal article" date="2019" name="Int. J. Syst. Evol. Microbiol.">
        <title>The Global Catalogue of Microorganisms (GCM) 10K type strain sequencing project: providing services to taxonomists for standard genome sequencing and annotation.</title>
        <authorList>
            <consortium name="The Broad Institute Genomics Platform"/>
            <consortium name="The Broad Institute Genome Sequencing Center for Infectious Disease"/>
            <person name="Wu L."/>
            <person name="Ma J."/>
        </authorList>
    </citation>
    <scope>NUCLEOTIDE SEQUENCE [LARGE SCALE GENOMIC DNA]</scope>
    <source>
        <strain evidence="11">CCUG 54329</strain>
    </source>
</reference>
<protein>
    <recommendedName>
        <fullName evidence="4">Methylamine utilization protein MauE</fullName>
    </recommendedName>
</protein>
<keyword evidence="5 8" id="KW-0812">Transmembrane</keyword>
<dbReference type="Proteomes" id="UP001597203">
    <property type="component" value="Unassembled WGS sequence"/>
</dbReference>
<evidence type="ECO:0000256" key="2">
    <source>
        <dbReference type="ARBA" id="ARBA00004141"/>
    </source>
</evidence>
<feature type="transmembrane region" description="Helical" evidence="8">
    <location>
        <begin position="116"/>
        <end position="135"/>
    </location>
</feature>
<feature type="transmembrane region" description="Helical" evidence="8">
    <location>
        <begin position="76"/>
        <end position="95"/>
    </location>
</feature>
<dbReference type="InterPro" id="IPR009908">
    <property type="entry name" value="Methylamine_util_MauE"/>
</dbReference>
<keyword evidence="7 8" id="KW-0472">Membrane</keyword>
<evidence type="ECO:0000256" key="7">
    <source>
        <dbReference type="ARBA" id="ARBA00023136"/>
    </source>
</evidence>
<evidence type="ECO:0000313" key="11">
    <source>
        <dbReference type="Proteomes" id="UP001597203"/>
    </source>
</evidence>
<keyword evidence="11" id="KW-1185">Reference proteome</keyword>
<feature type="transmembrane region" description="Helical" evidence="8">
    <location>
        <begin position="6"/>
        <end position="25"/>
    </location>
</feature>
<evidence type="ECO:0000256" key="6">
    <source>
        <dbReference type="ARBA" id="ARBA00022989"/>
    </source>
</evidence>
<evidence type="ECO:0000313" key="10">
    <source>
        <dbReference type="EMBL" id="MFD1105005.1"/>
    </source>
</evidence>
<evidence type="ECO:0000256" key="3">
    <source>
        <dbReference type="ARBA" id="ARBA00004856"/>
    </source>
</evidence>
<feature type="domain" description="Methylamine utilisation protein MauE" evidence="9">
    <location>
        <begin position="7"/>
        <end position="133"/>
    </location>
</feature>
<keyword evidence="6 8" id="KW-1133">Transmembrane helix</keyword>
<sequence length="177" mass="18074">MEMGLAIAAFAAAVGVGLILLQAGLSKLRHRHLLPGVIANYRLLPSALVTPAATVLPLAEIAIGATLIAGLTTVPVVLAMLLLALFAGAMAVNIARGRSQIDCGCGRSQLRHPIGWPLVGRNLLLIALIALRLAPAPALSALDIGTAAVGGVALFLAYHLLGHILALIAAPAAAYRR</sequence>
<evidence type="ECO:0000259" key="9">
    <source>
        <dbReference type="Pfam" id="PF07291"/>
    </source>
</evidence>